<evidence type="ECO:0000256" key="1">
    <source>
        <dbReference type="ARBA" id="ARBA00008791"/>
    </source>
</evidence>
<evidence type="ECO:0000313" key="3">
    <source>
        <dbReference type="EMBL" id="MDK3073897.1"/>
    </source>
</evidence>
<reference evidence="3 4" key="1">
    <citation type="submission" date="2023-05" db="EMBL/GenBank/DDBJ databases">
        <title>Sedimentitalea sp. nov. JM2-8.</title>
        <authorList>
            <person name="Huang J."/>
        </authorList>
    </citation>
    <scope>NUCLEOTIDE SEQUENCE [LARGE SCALE GENOMIC DNA]</scope>
    <source>
        <strain evidence="3 4">JM2-8</strain>
    </source>
</reference>
<sequence length="311" mass="33656">MDRFPEDDAVLLRGIWVAARHGVALTIVHIVDLPDHLTSPSVFTTFPGEAERAARGRIEAALLRQGIDPGGVEILIEIGDPAIRLVEICEKIRPMLVVMRAHHKPWLAKKRLGSTTEWVIAAGHAPVLIVRTSVDKPYDRVLLAVDGPDTVPSALSLVMALLPETKVHMVHAVALPPQLEQAMLRAGLAHRELTAHHDVLVREAEARLGYLAAELVPQVMWQVRRGDPPQELLHATRESDAGLIVLGPNLPRRVVTGSVTRRLLRDAGCDGLIARPLAAGLPDVPARHEPAAAQTANGAVMCGPICFAHVL</sequence>
<keyword evidence="4" id="KW-1185">Reference proteome</keyword>
<gene>
    <name evidence="3" type="ORF">QO034_12310</name>
</gene>
<dbReference type="PRINTS" id="PR01438">
    <property type="entry name" value="UNVRSLSTRESS"/>
</dbReference>
<evidence type="ECO:0000313" key="4">
    <source>
        <dbReference type="Proteomes" id="UP001227126"/>
    </source>
</evidence>
<comment type="similarity">
    <text evidence="1">Belongs to the universal stress protein A family.</text>
</comment>
<accession>A0ABT7FFL2</accession>
<feature type="domain" description="UspA" evidence="2">
    <location>
        <begin position="2"/>
        <end position="131"/>
    </location>
</feature>
<dbReference type="InterPro" id="IPR014729">
    <property type="entry name" value="Rossmann-like_a/b/a_fold"/>
</dbReference>
<dbReference type="Gene3D" id="3.40.50.620">
    <property type="entry name" value="HUPs"/>
    <property type="match status" value="2"/>
</dbReference>
<feature type="domain" description="UspA" evidence="2">
    <location>
        <begin position="138"/>
        <end position="275"/>
    </location>
</feature>
<dbReference type="EMBL" id="JASNJE010000014">
    <property type="protein sequence ID" value="MDK3073897.1"/>
    <property type="molecule type" value="Genomic_DNA"/>
</dbReference>
<dbReference type="CDD" id="cd00293">
    <property type="entry name" value="USP-like"/>
    <property type="match status" value="2"/>
</dbReference>
<protein>
    <submittedName>
        <fullName evidence="3">Universal stress protein</fullName>
    </submittedName>
</protein>
<evidence type="ECO:0000259" key="2">
    <source>
        <dbReference type="Pfam" id="PF00582"/>
    </source>
</evidence>
<dbReference type="RefSeq" id="WP_284485834.1">
    <property type="nucleotide sequence ID" value="NZ_JASNJE010000014.1"/>
</dbReference>
<proteinExistence type="inferred from homology"/>
<comment type="caution">
    <text evidence="3">The sequence shown here is derived from an EMBL/GenBank/DDBJ whole genome shotgun (WGS) entry which is preliminary data.</text>
</comment>
<dbReference type="InterPro" id="IPR006016">
    <property type="entry name" value="UspA"/>
</dbReference>
<dbReference type="Pfam" id="PF00582">
    <property type="entry name" value="Usp"/>
    <property type="match status" value="2"/>
</dbReference>
<name>A0ABT7FFL2_9RHOB</name>
<organism evidence="3 4">
    <name type="scientific">Sedimentitalea xiamensis</name>
    <dbReference type="NCBI Taxonomy" id="3050037"/>
    <lineage>
        <taxon>Bacteria</taxon>
        <taxon>Pseudomonadati</taxon>
        <taxon>Pseudomonadota</taxon>
        <taxon>Alphaproteobacteria</taxon>
        <taxon>Rhodobacterales</taxon>
        <taxon>Paracoccaceae</taxon>
        <taxon>Sedimentitalea</taxon>
    </lineage>
</organism>
<dbReference type="PANTHER" id="PTHR46268:SF6">
    <property type="entry name" value="UNIVERSAL STRESS PROTEIN UP12"/>
    <property type="match status" value="1"/>
</dbReference>
<dbReference type="PANTHER" id="PTHR46268">
    <property type="entry name" value="STRESS RESPONSE PROTEIN NHAX"/>
    <property type="match status" value="1"/>
</dbReference>
<dbReference type="Proteomes" id="UP001227126">
    <property type="component" value="Unassembled WGS sequence"/>
</dbReference>
<dbReference type="InterPro" id="IPR006015">
    <property type="entry name" value="Universal_stress_UspA"/>
</dbReference>
<dbReference type="SUPFAM" id="SSF52402">
    <property type="entry name" value="Adenine nucleotide alpha hydrolases-like"/>
    <property type="match status" value="2"/>
</dbReference>